<keyword evidence="5 8" id="KW-0560">Oxidoreductase</keyword>
<dbReference type="Pfam" id="PF18317">
    <property type="entry name" value="SDH_C"/>
    <property type="match status" value="1"/>
</dbReference>
<dbReference type="SUPFAM" id="SSF53223">
    <property type="entry name" value="Aminoacid dehydrogenase-like, N-terminal domain"/>
    <property type="match status" value="1"/>
</dbReference>
<accession>A0A2P5T010</accession>
<comment type="similarity">
    <text evidence="8">Belongs to the shikimate dehydrogenase family.</text>
</comment>
<dbReference type="UniPathway" id="UPA00053">
    <property type="reaction ID" value="UER00087"/>
</dbReference>
<feature type="binding site" evidence="8">
    <location>
        <position position="86"/>
    </location>
    <ligand>
        <name>shikimate</name>
        <dbReference type="ChEBI" id="CHEBI:36208"/>
    </ligand>
</feature>
<dbReference type="SUPFAM" id="SSF51735">
    <property type="entry name" value="NAD(P)-binding Rossmann-fold domains"/>
    <property type="match status" value="1"/>
</dbReference>
<evidence type="ECO:0000313" key="12">
    <source>
        <dbReference type="EMBL" id="PPI87890.1"/>
    </source>
</evidence>
<dbReference type="InterPro" id="IPR041121">
    <property type="entry name" value="SDH_C"/>
</dbReference>
<sequence length="269" mass="29736">MFKFAVFGNPIHHSKSPLIHNEFAKQTGIKHTYGCICAPTDGFLQSISNFFAKGGLGANVTLPFKQQAYQFADELSERAHLAGAVNTLKKQINNKILGDNTDGIGLLSDLQRLRMLKAKDKILIIGAGGAARGIIAPLLLLGSTLTITNRTETRAIELAKHFKYHGKINVCSIYELDSKKFDLIINATSSGSSGQIPKLPIALIHKQIYCYDMFYQKELTPFLYWCSQNGCSCLSDGLGMLIYQAAHAFQLWHGIMPNTAKLFKILKQI</sequence>
<dbReference type="GO" id="GO:0008652">
    <property type="term" value="P:amino acid biosynthetic process"/>
    <property type="evidence" value="ECO:0007669"/>
    <property type="project" value="UniProtKB-KW"/>
</dbReference>
<dbReference type="GO" id="GO:0004764">
    <property type="term" value="F:shikimate 3-dehydrogenase (NADP+) activity"/>
    <property type="evidence" value="ECO:0007669"/>
    <property type="project" value="UniProtKB-UniRule"/>
</dbReference>
<dbReference type="InterPro" id="IPR046346">
    <property type="entry name" value="Aminoacid_DH-like_N_sf"/>
</dbReference>
<evidence type="ECO:0000256" key="4">
    <source>
        <dbReference type="ARBA" id="ARBA00022857"/>
    </source>
</evidence>
<dbReference type="Pfam" id="PF08501">
    <property type="entry name" value="Shikimate_dh_N"/>
    <property type="match status" value="1"/>
</dbReference>
<feature type="binding site" evidence="8">
    <location>
        <position position="213"/>
    </location>
    <ligand>
        <name>NADP(+)</name>
        <dbReference type="ChEBI" id="CHEBI:58349"/>
    </ligand>
</feature>
<feature type="binding site" evidence="8">
    <location>
        <begin position="149"/>
        <end position="154"/>
    </location>
    <ligand>
        <name>NADP(+)</name>
        <dbReference type="ChEBI" id="CHEBI:58349"/>
    </ligand>
</feature>
<feature type="binding site" evidence="8">
    <location>
        <position position="237"/>
    </location>
    <ligand>
        <name>NADP(+)</name>
        <dbReference type="ChEBI" id="CHEBI:58349"/>
    </ligand>
</feature>
<dbReference type="GO" id="GO:0019632">
    <property type="term" value="P:shikimate metabolic process"/>
    <property type="evidence" value="ECO:0007669"/>
    <property type="project" value="InterPro"/>
</dbReference>
<dbReference type="InterPro" id="IPR036291">
    <property type="entry name" value="NAD(P)-bd_dom_sf"/>
</dbReference>
<dbReference type="PANTHER" id="PTHR21089:SF1">
    <property type="entry name" value="BIFUNCTIONAL 3-DEHYDROQUINATE DEHYDRATASE_SHIKIMATE DEHYDROGENASE, CHLOROPLASTIC"/>
    <property type="match status" value="1"/>
</dbReference>
<evidence type="ECO:0000256" key="1">
    <source>
        <dbReference type="ARBA" id="ARBA00004871"/>
    </source>
</evidence>
<evidence type="ECO:0000259" key="10">
    <source>
        <dbReference type="Pfam" id="PF08501"/>
    </source>
</evidence>
<feature type="binding site" evidence="8">
    <location>
        <begin position="14"/>
        <end position="16"/>
    </location>
    <ligand>
        <name>shikimate</name>
        <dbReference type="ChEBI" id="CHEBI:36208"/>
    </ligand>
</feature>
<feature type="active site" description="Proton acceptor" evidence="8">
    <location>
        <position position="65"/>
    </location>
</feature>
<evidence type="ECO:0000256" key="2">
    <source>
        <dbReference type="ARBA" id="ARBA00012962"/>
    </source>
</evidence>
<evidence type="ECO:0000256" key="6">
    <source>
        <dbReference type="ARBA" id="ARBA00023141"/>
    </source>
</evidence>
<dbReference type="PANTHER" id="PTHR21089">
    <property type="entry name" value="SHIKIMATE DEHYDROGENASE"/>
    <property type="match status" value="1"/>
</dbReference>
<proteinExistence type="inferred from homology"/>
<feature type="domain" description="Shikimate dehydrogenase substrate binding N-terminal" evidence="10">
    <location>
        <begin position="6"/>
        <end position="88"/>
    </location>
</feature>
<dbReference type="InterPro" id="IPR006151">
    <property type="entry name" value="Shikm_DH/Glu-tRNA_Rdtase"/>
</dbReference>
<name>A0A2P5T010_9GAMM</name>
<evidence type="ECO:0000259" key="9">
    <source>
        <dbReference type="Pfam" id="PF01488"/>
    </source>
</evidence>
<gene>
    <name evidence="8" type="primary">aroE</name>
    <name evidence="12" type="ORF">CRV12_02745</name>
</gene>
<dbReference type="InterPro" id="IPR011342">
    <property type="entry name" value="Shikimate_DH"/>
</dbReference>
<evidence type="ECO:0000256" key="3">
    <source>
        <dbReference type="ARBA" id="ARBA00022605"/>
    </source>
</evidence>
<dbReference type="GO" id="GO:0005829">
    <property type="term" value="C:cytosol"/>
    <property type="evidence" value="ECO:0007669"/>
    <property type="project" value="TreeGrafter"/>
</dbReference>
<keyword evidence="4 8" id="KW-0521">NADP</keyword>
<dbReference type="AlphaFoldDB" id="A0A2P5T010"/>
<feature type="binding site" evidence="8">
    <location>
        <begin position="126"/>
        <end position="130"/>
    </location>
    <ligand>
        <name>NADP(+)</name>
        <dbReference type="ChEBI" id="CHEBI:58349"/>
    </ligand>
</feature>
<dbReference type="CDD" id="cd01065">
    <property type="entry name" value="NAD_bind_Shikimate_DH"/>
    <property type="match status" value="1"/>
</dbReference>
<dbReference type="RefSeq" id="WP_136131136.1">
    <property type="nucleotide sequence ID" value="NZ_PDKT01000003.1"/>
</dbReference>
<evidence type="ECO:0000256" key="7">
    <source>
        <dbReference type="ARBA" id="ARBA00049442"/>
    </source>
</evidence>
<dbReference type="NCBIfam" id="TIGR00507">
    <property type="entry name" value="aroE"/>
    <property type="match status" value="1"/>
</dbReference>
<dbReference type="InterPro" id="IPR013708">
    <property type="entry name" value="Shikimate_DH-bd_N"/>
</dbReference>
<feature type="binding site" evidence="8">
    <location>
        <position position="102"/>
    </location>
    <ligand>
        <name>shikimate</name>
        <dbReference type="ChEBI" id="CHEBI:36208"/>
    </ligand>
</feature>
<dbReference type="Proteomes" id="UP000296153">
    <property type="component" value="Unassembled WGS sequence"/>
</dbReference>
<feature type="domain" description="SDH C-terminal" evidence="11">
    <location>
        <begin position="237"/>
        <end position="260"/>
    </location>
</feature>
<feature type="binding site" evidence="8">
    <location>
        <position position="77"/>
    </location>
    <ligand>
        <name>NADP(+)</name>
        <dbReference type="ChEBI" id="CHEBI:58349"/>
    </ligand>
</feature>
<dbReference type="OrthoDB" id="9776868at2"/>
<dbReference type="EC" id="1.1.1.25" evidence="2 8"/>
<dbReference type="GO" id="GO:0050661">
    <property type="term" value="F:NADP binding"/>
    <property type="evidence" value="ECO:0007669"/>
    <property type="project" value="InterPro"/>
</dbReference>
<dbReference type="GO" id="GO:0009073">
    <property type="term" value="P:aromatic amino acid family biosynthetic process"/>
    <property type="evidence" value="ECO:0007669"/>
    <property type="project" value="UniProtKB-KW"/>
</dbReference>
<evidence type="ECO:0000256" key="5">
    <source>
        <dbReference type="ARBA" id="ARBA00023002"/>
    </source>
</evidence>
<dbReference type="Gene3D" id="3.40.50.720">
    <property type="entry name" value="NAD(P)-binding Rossmann-like Domain"/>
    <property type="match status" value="1"/>
</dbReference>
<protein>
    <recommendedName>
        <fullName evidence="2 8">Shikimate dehydrogenase (NADP(+))</fullName>
        <shortName evidence="8">SDH</shortName>
        <ecNumber evidence="2 8">1.1.1.25</ecNumber>
    </recommendedName>
</protein>
<feature type="domain" description="Quinate/shikimate 5-dehydrogenase/glutamyl-tRNA reductase" evidence="9">
    <location>
        <begin position="118"/>
        <end position="190"/>
    </location>
</feature>
<dbReference type="Gene3D" id="3.40.50.10860">
    <property type="entry name" value="Leucine Dehydrogenase, chain A, domain 1"/>
    <property type="match status" value="1"/>
</dbReference>
<comment type="pathway">
    <text evidence="1 8">Metabolic intermediate biosynthesis; chorismate biosynthesis; chorismate from D-erythrose 4-phosphate and phosphoenolpyruvate: step 4/7.</text>
</comment>
<dbReference type="FunFam" id="3.40.50.720:FF:000104">
    <property type="entry name" value="Shikimate dehydrogenase (NADP(+))"/>
    <property type="match status" value="1"/>
</dbReference>
<dbReference type="EMBL" id="PDKT01000003">
    <property type="protein sequence ID" value="PPI87890.1"/>
    <property type="molecule type" value="Genomic_DNA"/>
</dbReference>
<comment type="function">
    <text evidence="8">Involved in the biosynthesis of the chorismate, which leads to the biosynthesis of aromatic amino acids. Catalyzes the reversible NADPH linked reduction of 3-dehydroshikimate (DHSA) to yield shikimate (SA).</text>
</comment>
<evidence type="ECO:0000313" key="13">
    <source>
        <dbReference type="Proteomes" id="UP000296153"/>
    </source>
</evidence>
<dbReference type="GO" id="GO:0009423">
    <property type="term" value="P:chorismate biosynthetic process"/>
    <property type="evidence" value="ECO:0007669"/>
    <property type="project" value="UniProtKB-UniRule"/>
</dbReference>
<keyword evidence="6 8" id="KW-0057">Aromatic amino acid biosynthesis</keyword>
<evidence type="ECO:0000256" key="8">
    <source>
        <dbReference type="HAMAP-Rule" id="MF_00222"/>
    </source>
</evidence>
<comment type="subunit">
    <text evidence="8">Homodimer.</text>
</comment>
<dbReference type="FunFam" id="3.40.50.10860:FF:000006">
    <property type="entry name" value="Shikimate dehydrogenase (NADP(+))"/>
    <property type="match status" value="1"/>
</dbReference>
<evidence type="ECO:0000259" key="11">
    <source>
        <dbReference type="Pfam" id="PF18317"/>
    </source>
</evidence>
<reference evidence="12 13" key="1">
    <citation type="journal article" date="2018" name="Genome Biol. Evol.">
        <title>Cladogenesis and Genomic Streamlining in Extracellular Endosymbionts of Tropical Stink Bugs.</title>
        <authorList>
            <person name="Otero-Bravo A."/>
            <person name="Goffredi S."/>
            <person name="Sabree Z.L."/>
        </authorList>
    </citation>
    <scope>NUCLEOTIDE SEQUENCE [LARGE SCALE GENOMIC DNA]</scope>
    <source>
        <strain evidence="12 13">SoEE</strain>
    </source>
</reference>
<comment type="caution">
    <text evidence="12">The sequence shown here is derived from an EMBL/GenBank/DDBJ whole genome shotgun (WGS) entry which is preliminary data.</text>
</comment>
<dbReference type="InterPro" id="IPR022893">
    <property type="entry name" value="Shikimate_DH_fam"/>
</dbReference>
<dbReference type="NCBIfam" id="NF001310">
    <property type="entry name" value="PRK00258.1-2"/>
    <property type="match status" value="1"/>
</dbReference>
<feature type="binding site" evidence="8">
    <location>
        <position position="244"/>
    </location>
    <ligand>
        <name>shikimate</name>
        <dbReference type="ChEBI" id="CHEBI:36208"/>
    </ligand>
</feature>
<feature type="binding site" evidence="8">
    <location>
        <position position="61"/>
    </location>
    <ligand>
        <name>shikimate</name>
        <dbReference type="ChEBI" id="CHEBI:36208"/>
    </ligand>
</feature>
<comment type="catalytic activity">
    <reaction evidence="7 8">
        <text>shikimate + NADP(+) = 3-dehydroshikimate + NADPH + H(+)</text>
        <dbReference type="Rhea" id="RHEA:17737"/>
        <dbReference type="ChEBI" id="CHEBI:15378"/>
        <dbReference type="ChEBI" id="CHEBI:16630"/>
        <dbReference type="ChEBI" id="CHEBI:36208"/>
        <dbReference type="ChEBI" id="CHEBI:57783"/>
        <dbReference type="ChEBI" id="CHEBI:58349"/>
        <dbReference type="EC" id="1.1.1.25"/>
    </reaction>
</comment>
<feature type="binding site" evidence="8">
    <location>
        <position position="215"/>
    </location>
    <ligand>
        <name>shikimate</name>
        <dbReference type="ChEBI" id="CHEBI:36208"/>
    </ligand>
</feature>
<keyword evidence="3 8" id="KW-0028">Amino-acid biosynthesis</keyword>
<organism evidence="12 13">
    <name type="scientific">Candidatus Pantoea edessiphila</name>
    <dbReference type="NCBI Taxonomy" id="2044610"/>
    <lineage>
        <taxon>Bacteria</taxon>
        <taxon>Pseudomonadati</taxon>
        <taxon>Pseudomonadota</taxon>
        <taxon>Gammaproteobacteria</taxon>
        <taxon>Enterobacterales</taxon>
        <taxon>Erwiniaceae</taxon>
        <taxon>Pantoea</taxon>
    </lineage>
</organism>
<dbReference type="HAMAP" id="MF_00222">
    <property type="entry name" value="Shikimate_DH_AroE"/>
    <property type="match status" value="1"/>
</dbReference>
<dbReference type="Pfam" id="PF01488">
    <property type="entry name" value="Shikimate_DH"/>
    <property type="match status" value="1"/>
</dbReference>